<dbReference type="InterPro" id="IPR017441">
    <property type="entry name" value="Protein_kinase_ATP_BS"/>
</dbReference>
<dbReference type="PROSITE" id="PS50011">
    <property type="entry name" value="PROTEIN_KINASE_DOM"/>
    <property type="match status" value="1"/>
</dbReference>
<gene>
    <name evidence="15" type="ORF">CGI_10019854</name>
</gene>
<feature type="region of interest" description="Disordered" evidence="13">
    <location>
        <begin position="374"/>
        <end position="401"/>
    </location>
</feature>
<sequence>MQHGHSTSSSSSQNISGASGGSSGYTGTGLSSYSGKVEDMEFPYCPDANKYEKLAKIGQGTFGEVFKARDRQTRRLVAMKKVLMENEKEGFPITALREIKILQLLRHENVVNLIEIARTRATAYNRMKSTFYLIFEFCEHDLAGLLSNANVKFNIGEIKKVMQQLLNGLYFIHSNKILHRDMKAANILITKHGVLKLADFGLARAFSTAGKDKQNRYTNRVVTLWYRPPELLLGERNYGPPIDLWGAGCIMAEMWTRTPIMQGKTEQHQLQLISQLCGSITKEVWPNVEKLDMFGQMELAQGQKRKVKDRLKVYVKDQYALDLIDKLVTLDPSKRIDSDTALNHDFFWSDPMPCELAHMLSQHSTSMFEFLAPPRRPGQRIPAGPVQRTAPNPDQHFERVF</sequence>
<keyword evidence="3 12" id="KW-0723">Serine/threonine-protein kinase</keyword>
<evidence type="ECO:0000256" key="4">
    <source>
        <dbReference type="ARBA" id="ARBA00022679"/>
    </source>
</evidence>
<dbReference type="SMART" id="SM00220">
    <property type="entry name" value="S_TKc"/>
    <property type="match status" value="1"/>
</dbReference>
<dbReference type="InterPro" id="IPR050108">
    <property type="entry name" value="CDK"/>
</dbReference>
<dbReference type="OMA" id="FPHCDES"/>
<evidence type="ECO:0000313" key="17">
    <source>
        <dbReference type="Proteomes" id="UP000005408"/>
    </source>
</evidence>
<dbReference type="EnsemblMetazoa" id="G24258.2">
    <property type="protein sequence ID" value="G24258.2:cds"/>
    <property type="gene ID" value="G24258"/>
</dbReference>
<keyword evidence="15" id="KW-0131">Cell cycle</keyword>
<evidence type="ECO:0000256" key="7">
    <source>
        <dbReference type="ARBA" id="ARBA00022840"/>
    </source>
</evidence>
<keyword evidence="9" id="KW-0804">Transcription</keyword>
<feature type="compositionally biased region" description="Low complexity" evidence="13">
    <location>
        <begin position="1"/>
        <end position="17"/>
    </location>
</feature>
<evidence type="ECO:0000256" key="9">
    <source>
        <dbReference type="ARBA" id="ARBA00023163"/>
    </source>
</evidence>
<keyword evidence="8" id="KW-0805">Transcription regulation</keyword>
<reference evidence="15" key="1">
    <citation type="journal article" date="2012" name="Nature">
        <title>The oyster genome reveals stress adaptation and complexity of shell formation.</title>
        <authorList>
            <person name="Zhang G."/>
            <person name="Fang X."/>
            <person name="Guo X."/>
            <person name="Li L."/>
            <person name="Luo R."/>
            <person name="Xu F."/>
            <person name="Yang P."/>
            <person name="Zhang L."/>
            <person name="Wang X."/>
            <person name="Qi H."/>
            <person name="Xiong Z."/>
            <person name="Que H."/>
            <person name="Xie Y."/>
            <person name="Holland P.W."/>
            <person name="Paps J."/>
            <person name="Zhu Y."/>
            <person name="Wu F."/>
            <person name="Chen Y."/>
            <person name="Wang J."/>
            <person name="Peng C."/>
            <person name="Meng J."/>
            <person name="Yang L."/>
            <person name="Liu J."/>
            <person name="Wen B."/>
            <person name="Zhang N."/>
            <person name="Huang Z."/>
            <person name="Zhu Q."/>
            <person name="Feng Y."/>
            <person name="Mount A."/>
            <person name="Hedgecock D."/>
            <person name="Xu Z."/>
            <person name="Liu Y."/>
            <person name="Domazet-Loso T."/>
            <person name="Du Y."/>
            <person name="Sun X."/>
            <person name="Zhang S."/>
            <person name="Liu B."/>
            <person name="Cheng P."/>
            <person name="Jiang X."/>
            <person name="Li J."/>
            <person name="Fan D."/>
            <person name="Wang W."/>
            <person name="Fu W."/>
            <person name="Wang T."/>
            <person name="Wang B."/>
            <person name="Zhang J."/>
            <person name="Peng Z."/>
            <person name="Li Y."/>
            <person name="Li N."/>
            <person name="Wang J."/>
            <person name="Chen M."/>
            <person name="He Y."/>
            <person name="Tan F."/>
            <person name="Song X."/>
            <person name="Zheng Q."/>
            <person name="Huang R."/>
            <person name="Yang H."/>
            <person name="Du X."/>
            <person name="Chen L."/>
            <person name="Yang M."/>
            <person name="Gaffney P.M."/>
            <person name="Wang S."/>
            <person name="Luo L."/>
            <person name="She Z."/>
            <person name="Ming Y."/>
            <person name="Huang W."/>
            <person name="Zhang S."/>
            <person name="Huang B."/>
            <person name="Zhang Y."/>
            <person name="Qu T."/>
            <person name="Ni P."/>
            <person name="Miao G."/>
            <person name="Wang J."/>
            <person name="Wang Q."/>
            <person name="Steinberg C.E."/>
            <person name="Wang H."/>
            <person name="Li N."/>
            <person name="Qian L."/>
            <person name="Zhang G."/>
            <person name="Li Y."/>
            <person name="Yang H."/>
            <person name="Liu X."/>
            <person name="Wang J."/>
            <person name="Yin Y."/>
            <person name="Wang J."/>
        </authorList>
    </citation>
    <scope>NUCLEOTIDE SEQUENCE [LARGE SCALE GENOMIC DNA]</scope>
    <source>
        <strain evidence="15">05x7-T-G4-1.051#20</strain>
    </source>
</reference>
<evidence type="ECO:0000256" key="5">
    <source>
        <dbReference type="ARBA" id="ARBA00022741"/>
    </source>
</evidence>
<keyword evidence="6 15" id="KW-0418">Kinase</keyword>
<dbReference type="InterPro" id="IPR000719">
    <property type="entry name" value="Prot_kinase_dom"/>
</dbReference>
<keyword evidence="17" id="KW-1185">Reference proteome</keyword>
<protein>
    <submittedName>
        <fullName evidence="15">Cell division protein kinase 9</fullName>
    </submittedName>
    <submittedName>
        <fullName evidence="16">Protein kinase domain-containing protein</fullName>
    </submittedName>
</protein>
<dbReference type="FunFam" id="3.30.200.20:FF:000227">
    <property type="entry name" value="Cyclin-dependent kinase 9"/>
    <property type="match status" value="1"/>
</dbReference>
<dbReference type="Proteomes" id="UP000005408">
    <property type="component" value="Unassembled WGS sequence"/>
</dbReference>
<comment type="similarity">
    <text evidence="2">Belongs to the protein kinase superfamily. CMGC Ser/Thr protein kinase family. CDC2/CDKX subfamily.</text>
</comment>
<dbReference type="Pfam" id="PF00069">
    <property type="entry name" value="Pkinase"/>
    <property type="match status" value="1"/>
</dbReference>
<feature type="domain" description="Protein kinase" evidence="14">
    <location>
        <begin position="51"/>
        <end position="347"/>
    </location>
</feature>
<dbReference type="OrthoDB" id="204883at2759"/>
<comment type="subcellular location">
    <subcellularLocation>
        <location evidence="1">Nucleus</location>
    </subcellularLocation>
</comment>
<dbReference type="SUPFAM" id="SSF56112">
    <property type="entry name" value="Protein kinase-like (PK-like)"/>
    <property type="match status" value="1"/>
</dbReference>
<feature type="binding site" evidence="11">
    <location>
        <position position="80"/>
    </location>
    <ligand>
        <name>ATP</name>
        <dbReference type="ChEBI" id="CHEBI:30616"/>
    </ligand>
</feature>
<evidence type="ECO:0000256" key="12">
    <source>
        <dbReference type="RuleBase" id="RU000304"/>
    </source>
</evidence>
<dbReference type="CDD" id="cd07865">
    <property type="entry name" value="STKc_CDK9"/>
    <property type="match status" value="1"/>
</dbReference>
<evidence type="ECO:0000313" key="16">
    <source>
        <dbReference type="EnsemblMetazoa" id="G24258.1:cds"/>
    </source>
</evidence>
<evidence type="ECO:0000256" key="13">
    <source>
        <dbReference type="SAM" id="MobiDB-lite"/>
    </source>
</evidence>
<dbReference type="Gene3D" id="1.10.510.10">
    <property type="entry name" value="Transferase(Phosphotransferase) domain 1"/>
    <property type="match status" value="1"/>
</dbReference>
<dbReference type="FunFam" id="1.10.510.10:FF:000203">
    <property type="entry name" value="Cyclin-dependent kinase 9"/>
    <property type="match status" value="1"/>
</dbReference>
<evidence type="ECO:0000259" key="14">
    <source>
        <dbReference type="PROSITE" id="PS50011"/>
    </source>
</evidence>
<dbReference type="FunCoup" id="K1QZM7">
    <property type="interactions" value="1702"/>
</dbReference>
<dbReference type="AlphaFoldDB" id="K1QZM7"/>
<keyword evidence="4" id="KW-0808">Transferase</keyword>
<dbReference type="EnsemblMetazoa" id="G24258.4">
    <property type="protein sequence ID" value="G24258.4:cds"/>
    <property type="gene ID" value="G24258"/>
</dbReference>
<keyword evidence="10" id="KW-0539">Nucleus</keyword>
<dbReference type="GO" id="GO:0051301">
    <property type="term" value="P:cell division"/>
    <property type="evidence" value="ECO:0007669"/>
    <property type="project" value="UniProtKB-KW"/>
</dbReference>
<organism evidence="15">
    <name type="scientific">Magallana gigas</name>
    <name type="common">Pacific oyster</name>
    <name type="synonym">Crassostrea gigas</name>
    <dbReference type="NCBI Taxonomy" id="29159"/>
    <lineage>
        <taxon>Eukaryota</taxon>
        <taxon>Metazoa</taxon>
        <taxon>Spiralia</taxon>
        <taxon>Lophotrochozoa</taxon>
        <taxon>Mollusca</taxon>
        <taxon>Bivalvia</taxon>
        <taxon>Autobranchia</taxon>
        <taxon>Pteriomorphia</taxon>
        <taxon>Ostreida</taxon>
        <taxon>Ostreoidea</taxon>
        <taxon>Ostreidae</taxon>
        <taxon>Magallana</taxon>
    </lineage>
</organism>
<dbReference type="GO" id="GO:0005634">
    <property type="term" value="C:nucleus"/>
    <property type="evidence" value="ECO:0007669"/>
    <property type="project" value="UniProtKB-SubCell"/>
</dbReference>
<proteinExistence type="inferred from homology"/>
<evidence type="ECO:0000256" key="3">
    <source>
        <dbReference type="ARBA" id="ARBA00022527"/>
    </source>
</evidence>
<dbReference type="GO" id="GO:0004693">
    <property type="term" value="F:cyclin-dependent protein serine/threonine kinase activity"/>
    <property type="evidence" value="ECO:0007669"/>
    <property type="project" value="TreeGrafter"/>
</dbReference>
<dbReference type="PANTHER" id="PTHR24056">
    <property type="entry name" value="CELL DIVISION PROTEIN KINASE"/>
    <property type="match status" value="1"/>
</dbReference>
<keyword evidence="15" id="KW-0132">Cell division</keyword>
<dbReference type="EnsemblMetazoa" id="G24258.1">
    <property type="protein sequence ID" value="G24258.1:cds"/>
    <property type="gene ID" value="G24258"/>
</dbReference>
<dbReference type="GO" id="GO:0005524">
    <property type="term" value="F:ATP binding"/>
    <property type="evidence" value="ECO:0007669"/>
    <property type="project" value="UniProtKB-UniRule"/>
</dbReference>
<name>K1QZM7_MAGGI</name>
<dbReference type="InterPro" id="IPR008271">
    <property type="entry name" value="Ser/Thr_kinase_AS"/>
</dbReference>
<dbReference type="Gene3D" id="3.30.200.20">
    <property type="entry name" value="Phosphorylase Kinase, domain 1"/>
    <property type="match status" value="1"/>
</dbReference>
<feature type="region of interest" description="Disordered" evidence="13">
    <location>
        <begin position="1"/>
        <end position="24"/>
    </location>
</feature>
<dbReference type="InterPro" id="IPR011009">
    <property type="entry name" value="Kinase-like_dom_sf"/>
</dbReference>
<dbReference type="PROSITE" id="PS00107">
    <property type="entry name" value="PROTEIN_KINASE_ATP"/>
    <property type="match status" value="1"/>
</dbReference>
<dbReference type="HOGENOM" id="CLU_000288_181_1_1"/>
<dbReference type="GO" id="GO:0008353">
    <property type="term" value="F:RNA polymerase II CTD heptapeptide repeat kinase activity"/>
    <property type="evidence" value="ECO:0007669"/>
    <property type="project" value="TreeGrafter"/>
</dbReference>
<reference evidence="16" key="2">
    <citation type="submission" date="2022-08" db="UniProtKB">
        <authorList>
            <consortium name="EnsemblMetazoa"/>
        </authorList>
    </citation>
    <scope>IDENTIFICATION</scope>
    <source>
        <strain evidence="16">05x7-T-G4-1.051#20</strain>
    </source>
</reference>
<evidence type="ECO:0000256" key="10">
    <source>
        <dbReference type="ARBA" id="ARBA00023242"/>
    </source>
</evidence>
<dbReference type="EMBL" id="JH816673">
    <property type="protein sequence ID" value="EKC26936.1"/>
    <property type="molecule type" value="Genomic_DNA"/>
</dbReference>
<evidence type="ECO:0000313" key="15">
    <source>
        <dbReference type="EMBL" id="EKC26936.1"/>
    </source>
</evidence>
<dbReference type="PANTHER" id="PTHR24056:SF233">
    <property type="entry name" value="CYCLIN-DEPENDENT KINASE 9"/>
    <property type="match status" value="1"/>
</dbReference>
<evidence type="ECO:0000256" key="8">
    <source>
        <dbReference type="ARBA" id="ARBA00023015"/>
    </source>
</evidence>
<accession>K1QZM7</accession>
<evidence type="ECO:0000256" key="1">
    <source>
        <dbReference type="ARBA" id="ARBA00004123"/>
    </source>
</evidence>
<dbReference type="KEGG" id="crg:105331277"/>
<dbReference type="PROSITE" id="PS00108">
    <property type="entry name" value="PROTEIN_KINASE_ST"/>
    <property type="match status" value="1"/>
</dbReference>
<keyword evidence="5 11" id="KW-0547">Nucleotide-binding</keyword>
<evidence type="ECO:0000256" key="6">
    <source>
        <dbReference type="ARBA" id="ARBA00022777"/>
    </source>
</evidence>
<keyword evidence="7 11" id="KW-0067">ATP-binding</keyword>
<evidence type="ECO:0000256" key="11">
    <source>
        <dbReference type="PROSITE-ProRule" id="PRU10141"/>
    </source>
</evidence>
<evidence type="ECO:0000256" key="2">
    <source>
        <dbReference type="ARBA" id="ARBA00006485"/>
    </source>
</evidence>